<keyword evidence="6" id="KW-0256">Endoplasmic reticulum</keyword>
<evidence type="ECO:0000256" key="10">
    <source>
        <dbReference type="ARBA" id="ARBA00049729"/>
    </source>
</evidence>
<evidence type="ECO:0000256" key="7">
    <source>
        <dbReference type="ARBA" id="ARBA00022989"/>
    </source>
</evidence>
<keyword evidence="8 11" id="KW-0472">Membrane</keyword>
<evidence type="ECO:0000256" key="9">
    <source>
        <dbReference type="ARBA" id="ARBA00047280"/>
    </source>
</evidence>
<dbReference type="VEuPathDB" id="FungiDB:SPPG_06718"/>
<feature type="transmembrane region" description="Helical" evidence="11">
    <location>
        <begin position="54"/>
        <end position="78"/>
    </location>
</feature>
<sequence length="254" mass="28186">MTNADLASQRLSATTSILACILLTLTFVGSFYVFRGGIPRQVPRDDPRVVRRRFMAAAGTCAVGFVSVGFVLSSVGIVPTGTEGLPVLLAHLGLKPKGFLLAAVLPLLLTMTLFLGPLAVDFIAESLPFQRKFSFQEHLFDKLNDILAWRNYIVGPLTEEFVFRACMVPLFQAAGFKTVTTVFMLPLCFGIAHIHHGYEVYNRLGRTNRALKQALLSGVFQFFYTTLFGWFSTFLFLRTGHVMNTRAIKPVGIR</sequence>
<comment type="similarity">
    <text evidence="2">Belongs to the peptidase U48 family.</text>
</comment>
<dbReference type="STRING" id="645134.A0A0L0H9T8"/>
<evidence type="ECO:0000256" key="3">
    <source>
        <dbReference type="ARBA" id="ARBA00022670"/>
    </source>
</evidence>
<comment type="subcellular location">
    <subcellularLocation>
        <location evidence="1">Endoplasmic reticulum membrane</location>
        <topology evidence="1">Multi-pass membrane protein</topology>
    </subcellularLocation>
</comment>
<feature type="domain" description="CAAX prenyl protease 2/Lysostaphin resistance protein A-like" evidence="12">
    <location>
        <begin position="148"/>
        <end position="242"/>
    </location>
</feature>
<reference evidence="13 14" key="1">
    <citation type="submission" date="2009-08" db="EMBL/GenBank/DDBJ databases">
        <title>The Genome Sequence of Spizellomyces punctatus strain DAOM BR117.</title>
        <authorList>
            <consortium name="The Broad Institute Genome Sequencing Platform"/>
            <person name="Russ C."/>
            <person name="Cuomo C."/>
            <person name="Shea T."/>
            <person name="Young S.K."/>
            <person name="Zeng Q."/>
            <person name="Koehrsen M."/>
            <person name="Haas B."/>
            <person name="Borodovsky M."/>
            <person name="Guigo R."/>
            <person name="Alvarado L."/>
            <person name="Berlin A."/>
            <person name="Bochicchio J."/>
            <person name="Borenstein D."/>
            <person name="Chapman S."/>
            <person name="Chen Z."/>
            <person name="Engels R."/>
            <person name="Freedman E."/>
            <person name="Gellesch M."/>
            <person name="Goldberg J."/>
            <person name="Griggs A."/>
            <person name="Gujja S."/>
            <person name="Heiman D."/>
            <person name="Hepburn T."/>
            <person name="Howarth C."/>
            <person name="Jen D."/>
            <person name="Larson L."/>
            <person name="Lewis B."/>
            <person name="Mehta T."/>
            <person name="Park D."/>
            <person name="Pearson M."/>
            <person name="Roberts A."/>
            <person name="Saif S."/>
            <person name="Shenoy N."/>
            <person name="Sisk P."/>
            <person name="Stolte C."/>
            <person name="Sykes S."/>
            <person name="Thomson T."/>
            <person name="Walk T."/>
            <person name="White J."/>
            <person name="Yandava C."/>
            <person name="Burger G."/>
            <person name="Gray M.W."/>
            <person name="Holland P.W.H."/>
            <person name="King N."/>
            <person name="Lang F.B.F."/>
            <person name="Roger A.J."/>
            <person name="Ruiz-Trillo I."/>
            <person name="Lander E."/>
            <person name="Nusbaum C."/>
        </authorList>
    </citation>
    <scope>NUCLEOTIDE SEQUENCE [LARGE SCALE GENOMIC DNA]</scope>
    <source>
        <strain evidence="13 14">DAOM BR117</strain>
    </source>
</reference>
<evidence type="ECO:0000256" key="5">
    <source>
        <dbReference type="ARBA" id="ARBA00022801"/>
    </source>
</evidence>
<evidence type="ECO:0000256" key="1">
    <source>
        <dbReference type="ARBA" id="ARBA00004477"/>
    </source>
</evidence>
<gene>
    <name evidence="13" type="ORF">SPPG_06718</name>
</gene>
<feature type="transmembrane region" description="Helical" evidence="11">
    <location>
        <begin position="214"/>
        <end position="237"/>
    </location>
</feature>
<dbReference type="InterPro" id="IPR039731">
    <property type="entry name" value="Rce1"/>
</dbReference>
<keyword evidence="3" id="KW-0645">Protease</keyword>
<dbReference type="InterPro" id="IPR003675">
    <property type="entry name" value="Rce1/LyrA-like_dom"/>
</dbReference>
<dbReference type="Pfam" id="PF02517">
    <property type="entry name" value="Rce1-like"/>
    <property type="match status" value="1"/>
</dbReference>
<dbReference type="RefSeq" id="XP_016606365.1">
    <property type="nucleotide sequence ID" value="XM_016754920.1"/>
</dbReference>
<dbReference type="GO" id="GO:0005789">
    <property type="term" value="C:endoplasmic reticulum membrane"/>
    <property type="evidence" value="ECO:0007669"/>
    <property type="project" value="UniProtKB-SubCell"/>
</dbReference>
<protein>
    <recommendedName>
        <fullName evidence="10">intramembrane prenyl-peptidase Rce1</fullName>
        <ecNumber evidence="10">3.4.26.1</ecNumber>
    </recommendedName>
</protein>
<evidence type="ECO:0000313" key="14">
    <source>
        <dbReference type="Proteomes" id="UP000053201"/>
    </source>
</evidence>
<name>A0A0L0H9T8_SPIPD</name>
<evidence type="ECO:0000256" key="6">
    <source>
        <dbReference type="ARBA" id="ARBA00022824"/>
    </source>
</evidence>
<dbReference type="GeneID" id="27690004"/>
<keyword evidence="7 11" id="KW-1133">Transmembrane helix</keyword>
<feature type="transmembrane region" description="Helical" evidence="11">
    <location>
        <begin position="98"/>
        <end position="124"/>
    </location>
</feature>
<accession>A0A0L0H9T8</accession>
<proteinExistence type="inferred from homology"/>
<dbReference type="AlphaFoldDB" id="A0A0L0H9T8"/>
<feature type="transmembrane region" description="Helical" evidence="11">
    <location>
        <begin position="174"/>
        <end position="194"/>
    </location>
</feature>
<keyword evidence="14" id="KW-1185">Reference proteome</keyword>
<dbReference type="PANTHER" id="PTHR13046:SF0">
    <property type="entry name" value="CAAX PRENYL PROTEASE 2"/>
    <property type="match status" value="1"/>
</dbReference>
<comment type="catalytic activity">
    <reaction evidence="9">
        <text>Hydrolyzes the peptide bond -P2-(S-farnesyl or geranylgeranyl)C-P1'-P2'-P3'-COOH where P1' and P2' are amino acids with aliphatic sidechains and P3' is any C-terminal residue.</text>
        <dbReference type="EC" id="3.4.26.1"/>
    </reaction>
</comment>
<evidence type="ECO:0000256" key="2">
    <source>
        <dbReference type="ARBA" id="ARBA00006897"/>
    </source>
</evidence>
<evidence type="ECO:0000256" key="8">
    <source>
        <dbReference type="ARBA" id="ARBA00023136"/>
    </source>
</evidence>
<dbReference type="Proteomes" id="UP000053201">
    <property type="component" value="Unassembled WGS sequence"/>
</dbReference>
<dbReference type="PANTHER" id="PTHR13046">
    <property type="entry name" value="PROTEASE U48 CAAX PRENYL PROTEASE RCE1"/>
    <property type="match status" value="1"/>
</dbReference>
<evidence type="ECO:0000256" key="4">
    <source>
        <dbReference type="ARBA" id="ARBA00022692"/>
    </source>
</evidence>
<dbReference type="EMBL" id="KQ257461">
    <property type="protein sequence ID" value="KNC98325.1"/>
    <property type="molecule type" value="Genomic_DNA"/>
</dbReference>
<evidence type="ECO:0000313" key="13">
    <source>
        <dbReference type="EMBL" id="KNC98325.1"/>
    </source>
</evidence>
<evidence type="ECO:0000256" key="11">
    <source>
        <dbReference type="SAM" id="Phobius"/>
    </source>
</evidence>
<dbReference type="eggNOG" id="KOG4130">
    <property type="taxonomic scope" value="Eukaryota"/>
</dbReference>
<dbReference type="OMA" id="CNWAGFP"/>
<dbReference type="OrthoDB" id="271604at2759"/>
<dbReference type="EC" id="3.4.26.1" evidence="10"/>
<evidence type="ECO:0000259" key="12">
    <source>
        <dbReference type="Pfam" id="PF02517"/>
    </source>
</evidence>
<organism evidence="13 14">
    <name type="scientific">Spizellomyces punctatus (strain DAOM BR117)</name>
    <dbReference type="NCBI Taxonomy" id="645134"/>
    <lineage>
        <taxon>Eukaryota</taxon>
        <taxon>Fungi</taxon>
        <taxon>Fungi incertae sedis</taxon>
        <taxon>Chytridiomycota</taxon>
        <taxon>Chytridiomycota incertae sedis</taxon>
        <taxon>Chytridiomycetes</taxon>
        <taxon>Spizellomycetales</taxon>
        <taxon>Spizellomycetaceae</taxon>
        <taxon>Spizellomyces</taxon>
    </lineage>
</organism>
<dbReference type="InParanoid" id="A0A0L0H9T8"/>
<keyword evidence="4 11" id="KW-0812">Transmembrane</keyword>
<dbReference type="FunCoup" id="A0A0L0H9T8">
    <property type="interactions" value="309"/>
</dbReference>
<feature type="transmembrane region" description="Helical" evidence="11">
    <location>
        <begin position="12"/>
        <end position="34"/>
    </location>
</feature>
<keyword evidence="5" id="KW-0378">Hydrolase</keyword>
<dbReference type="GO" id="GO:0004222">
    <property type="term" value="F:metalloendopeptidase activity"/>
    <property type="evidence" value="ECO:0007669"/>
    <property type="project" value="InterPro"/>
</dbReference>
<dbReference type="GO" id="GO:0071586">
    <property type="term" value="P:CAAX-box protein processing"/>
    <property type="evidence" value="ECO:0007669"/>
    <property type="project" value="InterPro"/>
</dbReference>